<dbReference type="Proteomes" id="UP000287394">
    <property type="component" value="Chromosome"/>
</dbReference>
<feature type="compositionally biased region" description="Polar residues" evidence="1">
    <location>
        <begin position="80"/>
        <end position="93"/>
    </location>
</feature>
<dbReference type="EMBL" id="AP025739">
    <property type="protein sequence ID" value="BDI29902.1"/>
    <property type="molecule type" value="Genomic_DNA"/>
</dbReference>
<evidence type="ECO:0000256" key="1">
    <source>
        <dbReference type="SAM" id="MobiDB-lite"/>
    </source>
</evidence>
<reference evidence="2 3" key="1">
    <citation type="journal article" date="2019" name="Int. J. Syst. Evol. Microbiol.">
        <title>Capsulimonas corticalis gen. nov., sp. nov., an aerobic capsulated bacterium, of a novel bacterial order, Capsulimonadales ord. nov., of the class Armatimonadia of the phylum Armatimonadetes.</title>
        <authorList>
            <person name="Li J."/>
            <person name="Kudo C."/>
            <person name="Tonouchi A."/>
        </authorList>
    </citation>
    <scope>NUCLEOTIDE SEQUENCE [LARGE SCALE GENOMIC DNA]</scope>
    <source>
        <strain evidence="2 3">AX-7</strain>
    </source>
</reference>
<gene>
    <name evidence="2" type="ORF">CCAX7_19530</name>
</gene>
<keyword evidence="3" id="KW-1185">Reference proteome</keyword>
<accession>A0A402D2M9</accession>
<evidence type="ECO:0000313" key="3">
    <source>
        <dbReference type="Proteomes" id="UP000287394"/>
    </source>
</evidence>
<evidence type="ECO:0000313" key="2">
    <source>
        <dbReference type="EMBL" id="BDI29902.1"/>
    </source>
</evidence>
<proteinExistence type="predicted"/>
<protein>
    <submittedName>
        <fullName evidence="2">Uncharacterized protein</fullName>
    </submittedName>
</protein>
<organism evidence="2 3">
    <name type="scientific">Capsulimonas corticalis</name>
    <dbReference type="NCBI Taxonomy" id="2219043"/>
    <lineage>
        <taxon>Bacteria</taxon>
        <taxon>Bacillati</taxon>
        <taxon>Armatimonadota</taxon>
        <taxon>Armatimonadia</taxon>
        <taxon>Capsulimonadales</taxon>
        <taxon>Capsulimonadaceae</taxon>
        <taxon>Capsulimonas</taxon>
    </lineage>
</organism>
<dbReference type="AlphaFoldDB" id="A0A402D2M9"/>
<feature type="region of interest" description="Disordered" evidence="1">
    <location>
        <begin position="66"/>
        <end position="93"/>
    </location>
</feature>
<name>A0A402D2M9_9BACT</name>
<dbReference type="KEGG" id="ccot:CCAX7_19530"/>
<sequence length="93" mass="9856">MGMECRQAQGAALIAAPADRDTPLRFWQQGMGEVIWACADIGQTPADGVDAAMAAQEPPWAIMAQRAAQPGVRPAPQKSAAASRNANTVVRRR</sequence>